<dbReference type="GO" id="GO:0006313">
    <property type="term" value="P:DNA transposition"/>
    <property type="evidence" value="ECO:0007669"/>
    <property type="project" value="InterPro"/>
</dbReference>
<dbReference type="AlphaFoldDB" id="J9FTM2"/>
<comment type="caution">
    <text evidence="2">The sequence shown here is derived from an EMBL/GenBank/DDBJ whole genome shotgun (WGS) entry which is preliminary data.</text>
</comment>
<protein>
    <submittedName>
        <fullName evidence="2">Transposase domain protein</fullName>
    </submittedName>
</protein>
<sequence length="131" mass="14974">MKTETNKLNHLGIDYLVRRSTLGEANQRCSQEFFCKVYASLLKRYSPFLADSRALGEEKQWEKALYMIDSTTITLFDNILKGVGRYPKSGKKKGGMKVHTVMKYHVGVPMVVQLTSAAKHDHYLLKEVHLP</sequence>
<feature type="domain" description="Transposase IS4-like" evidence="1">
    <location>
        <begin position="65"/>
        <end position="127"/>
    </location>
</feature>
<accession>J9FTM2</accession>
<dbReference type="InterPro" id="IPR002559">
    <property type="entry name" value="Transposase_11"/>
</dbReference>
<proteinExistence type="predicted"/>
<dbReference type="EMBL" id="AMCI01004550">
    <property type="protein sequence ID" value="EJW97853.1"/>
    <property type="molecule type" value="Genomic_DNA"/>
</dbReference>
<evidence type="ECO:0000313" key="2">
    <source>
        <dbReference type="EMBL" id="EJW97853.1"/>
    </source>
</evidence>
<name>J9FTM2_9ZZZZ</name>
<reference evidence="2" key="1">
    <citation type="journal article" date="2012" name="PLoS ONE">
        <title>Gene sets for utilization of primary and secondary nutrition supplies in the distal gut of endangered iberian lynx.</title>
        <authorList>
            <person name="Alcaide M."/>
            <person name="Messina E."/>
            <person name="Richter M."/>
            <person name="Bargiela R."/>
            <person name="Peplies J."/>
            <person name="Huws S.A."/>
            <person name="Newbold C.J."/>
            <person name="Golyshin P.N."/>
            <person name="Simon M.A."/>
            <person name="Lopez G."/>
            <person name="Yakimov M.M."/>
            <person name="Ferrer M."/>
        </authorList>
    </citation>
    <scope>NUCLEOTIDE SEQUENCE</scope>
</reference>
<dbReference type="GO" id="GO:0003677">
    <property type="term" value="F:DNA binding"/>
    <property type="evidence" value="ECO:0007669"/>
    <property type="project" value="InterPro"/>
</dbReference>
<dbReference type="Pfam" id="PF01609">
    <property type="entry name" value="DDE_Tnp_1"/>
    <property type="match status" value="1"/>
</dbReference>
<organism evidence="2">
    <name type="scientific">gut metagenome</name>
    <dbReference type="NCBI Taxonomy" id="749906"/>
    <lineage>
        <taxon>unclassified sequences</taxon>
        <taxon>metagenomes</taxon>
        <taxon>organismal metagenomes</taxon>
    </lineage>
</organism>
<evidence type="ECO:0000259" key="1">
    <source>
        <dbReference type="Pfam" id="PF01609"/>
    </source>
</evidence>
<gene>
    <name evidence="2" type="ORF">EVA_14038</name>
</gene>
<dbReference type="GO" id="GO:0004803">
    <property type="term" value="F:transposase activity"/>
    <property type="evidence" value="ECO:0007669"/>
    <property type="project" value="InterPro"/>
</dbReference>